<protein>
    <submittedName>
        <fullName evidence="3">DUF1566 domain-containing protein</fullName>
    </submittedName>
</protein>
<feature type="domain" description="Caspase family p20" evidence="2">
    <location>
        <begin position="41"/>
        <end position="118"/>
    </location>
</feature>
<reference evidence="3 4" key="1">
    <citation type="submission" date="2024-09" db="EMBL/GenBank/DDBJ databases">
        <title>Laminarin stimulates single cell rates of sulfate reduction while oxygen inhibits transcriptomic activity in coastal marine sediment.</title>
        <authorList>
            <person name="Lindsay M."/>
            <person name="Orcutt B."/>
            <person name="Emerson D."/>
            <person name="Stepanauskas R."/>
            <person name="D'Angelo T."/>
        </authorList>
    </citation>
    <scope>NUCLEOTIDE SEQUENCE [LARGE SCALE GENOMIC DNA]</scope>
    <source>
        <strain evidence="3">SAG AM-311-K15</strain>
    </source>
</reference>
<evidence type="ECO:0000256" key="1">
    <source>
        <dbReference type="SAM" id="SignalP"/>
    </source>
</evidence>
<dbReference type="InterPro" id="IPR011460">
    <property type="entry name" value="Lcl_C"/>
</dbReference>
<dbReference type="InterPro" id="IPR029030">
    <property type="entry name" value="Caspase-like_dom_sf"/>
</dbReference>
<comment type="caution">
    <text evidence="3">The sequence shown here is derived from an EMBL/GenBank/DDBJ whole genome shotgun (WGS) entry which is preliminary data.</text>
</comment>
<dbReference type="Pfam" id="PF07603">
    <property type="entry name" value="Lcl_C"/>
    <property type="match status" value="1"/>
</dbReference>
<gene>
    <name evidence="3" type="ORF">ACFL27_12350</name>
</gene>
<proteinExistence type="predicted"/>
<sequence length="570" mass="64456">MKIKGCLIYTAVLMLAFFPLSSLRAETSPSHQAGSRLNLYDQSYALLIGNSTYQNWTPLPCVDDCLYQVASLLEEHGYQITLRKNLTKDLFLEVFTTLTSWCSKSINNRFLLYYIGHGFTHINQSGEKEGHLIMVDSPGPESDDGIFKLKNIDFASLVNVASIMKNRHALFIMDSTFSFWPYQVSADLKPVFMSQAVALPVQQFLNAGQDYRVLGSDCRFTKAFIALAQDKALEPLPDSAITGSELALHMKISFIQQGAEQLPQYLAFPATGAGDVVLLTRPQNTSELSDKPPPVTDRYNVQSPGNEDSYSFPLTSILKAMDNLDEETLRVVIRDFEGTIYKTIAQDLLFLLKQRRLAENNTQLEKHSPLILLRKSIIEETWQYTTIIDEESVYAEFVNYFKGDKLADPRVSQARDILESRKTPTGSKTEFKPSEKTTAKFVGNGDGTVTDLSSGLMWAQRDNGQDLTWLEAQEYCQSFSLAGFDDWRLPTIQELEGLFSQHHTQNVKDYGSYTVHITAGIKLESCCLWSSNLYKKSDEVWAYDYNVGKRARSCQNFDFNIRVLPVRDVE</sequence>
<dbReference type="InterPro" id="IPR011600">
    <property type="entry name" value="Pept_C14_caspase"/>
</dbReference>
<dbReference type="EMBL" id="JBHPBY010000140">
    <property type="protein sequence ID" value="MFC1850976.1"/>
    <property type="molecule type" value="Genomic_DNA"/>
</dbReference>
<dbReference type="PANTHER" id="PTHR22576">
    <property type="entry name" value="MUCOSA ASSOCIATED LYMPHOID TISSUE LYMPHOMA TRANSLOCATION PROTEIN 1/PARACASPASE"/>
    <property type="match status" value="1"/>
</dbReference>
<evidence type="ECO:0000259" key="2">
    <source>
        <dbReference type="PROSITE" id="PS50208"/>
    </source>
</evidence>
<dbReference type="Pfam" id="PF00656">
    <property type="entry name" value="Peptidase_C14"/>
    <property type="match status" value="1"/>
</dbReference>
<accession>A0ABV6YXP2</accession>
<keyword evidence="4" id="KW-1185">Reference proteome</keyword>
<dbReference type="PROSITE" id="PS50208">
    <property type="entry name" value="CASPASE_P20"/>
    <property type="match status" value="1"/>
</dbReference>
<dbReference type="Proteomes" id="UP001594351">
    <property type="component" value="Unassembled WGS sequence"/>
</dbReference>
<dbReference type="SUPFAM" id="SSF52129">
    <property type="entry name" value="Caspase-like"/>
    <property type="match status" value="1"/>
</dbReference>
<organism evidence="3 4">
    <name type="scientific">candidate division CSSED10-310 bacterium</name>
    <dbReference type="NCBI Taxonomy" id="2855610"/>
    <lineage>
        <taxon>Bacteria</taxon>
        <taxon>Bacteria division CSSED10-310</taxon>
    </lineage>
</organism>
<dbReference type="InterPro" id="IPR052039">
    <property type="entry name" value="Caspase-related_regulators"/>
</dbReference>
<dbReference type="InterPro" id="IPR001309">
    <property type="entry name" value="Pept_C14_p20"/>
</dbReference>
<dbReference type="Gene3D" id="3.40.50.1460">
    <property type="match status" value="1"/>
</dbReference>
<feature type="chain" id="PRO_5046162558" evidence="1">
    <location>
        <begin position="25"/>
        <end position="570"/>
    </location>
</feature>
<keyword evidence="1" id="KW-0732">Signal</keyword>
<evidence type="ECO:0000313" key="3">
    <source>
        <dbReference type="EMBL" id="MFC1850976.1"/>
    </source>
</evidence>
<dbReference type="PANTHER" id="PTHR22576:SF37">
    <property type="entry name" value="MUCOSA-ASSOCIATED LYMPHOID TISSUE LYMPHOMA TRANSLOCATION PROTEIN 1"/>
    <property type="match status" value="1"/>
</dbReference>
<evidence type="ECO:0000313" key="4">
    <source>
        <dbReference type="Proteomes" id="UP001594351"/>
    </source>
</evidence>
<name>A0ABV6YXP2_UNCC1</name>
<feature type="signal peptide" evidence="1">
    <location>
        <begin position="1"/>
        <end position="24"/>
    </location>
</feature>